<sequence length="117" mass="13408">MKKTANRSCSNQKAALRGFFCWALLSLSLGWATVSYAGRDIDQDEALYLVEQGVVKPLQEFLDDALERFPGRFLEAELEWDDGRYVYELEIVTKAHRVLELEYDAVTGKLLDVDEED</sequence>
<evidence type="ECO:0000259" key="1">
    <source>
        <dbReference type="Pfam" id="PF03413"/>
    </source>
</evidence>
<feature type="domain" description="PepSY" evidence="1">
    <location>
        <begin position="65"/>
        <end position="113"/>
    </location>
</feature>
<organism evidence="2 3">
    <name type="scientific">Halopseudomonas laoshanensis</name>
    <dbReference type="NCBI Taxonomy" id="2268758"/>
    <lineage>
        <taxon>Bacteria</taxon>
        <taxon>Pseudomonadati</taxon>
        <taxon>Pseudomonadota</taxon>
        <taxon>Gammaproteobacteria</taxon>
        <taxon>Pseudomonadales</taxon>
        <taxon>Pseudomonadaceae</taxon>
        <taxon>Halopseudomonas</taxon>
    </lineage>
</organism>
<dbReference type="OrthoDB" id="6975080at2"/>
<evidence type="ECO:0000313" key="3">
    <source>
        <dbReference type="Proteomes" id="UP000463138"/>
    </source>
</evidence>
<comment type="caution">
    <text evidence="2">The sequence shown here is derived from an EMBL/GenBank/DDBJ whole genome shotgun (WGS) entry which is preliminary data.</text>
</comment>
<protein>
    <submittedName>
        <fullName evidence="2">Peptidase</fullName>
    </submittedName>
</protein>
<dbReference type="InterPro" id="IPR025711">
    <property type="entry name" value="PepSY"/>
</dbReference>
<gene>
    <name evidence="2" type="ORF">DT594_13660</name>
</gene>
<dbReference type="Pfam" id="PF03413">
    <property type="entry name" value="PepSY"/>
    <property type="match status" value="1"/>
</dbReference>
<proteinExistence type="predicted"/>
<name>A0A7V7GSL6_9GAMM</name>
<dbReference type="AlphaFoldDB" id="A0A7V7GSL6"/>
<dbReference type="Gene3D" id="3.10.450.40">
    <property type="match status" value="1"/>
</dbReference>
<dbReference type="EMBL" id="QOVF01000004">
    <property type="protein sequence ID" value="KAA0693439.1"/>
    <property type="molecule type" value="Genomic_DNA"/>
</dbReference>
<accession>A0A7V7GSL6</accession>
<reference evidence="2 3" key="1">
    <citation type="submission" date="2018-07" db="EMBL/GenBank/DDBJ databases">
        <title>Pseudomonas laoshanensis sp. nov., isolated from soil.</title>
        <authorList>
            <person name="Sun J."/>
            <person name="Yu L."/>
            <person name="Wang M."/>
            <person name="Zhang C."/>
        </authorList>
    </citation>
    <scope>NUCLEOTIDE SEQUENCE [LARGE SCALE GENOMIC DNA]</scope>
    <source>
        <strain evidence="2 3">Y22</strain>
    </source>
</reference>
<keyword evidence="3" id="KW-1185">Reference proteome</keyword>
<dbReference type="RefSeq" id="WP_149333196.1">
    <property type="nucleotide sequence ID" value="NZ_QOVF01000004.1"/>
</dbReference>
<evidence type="ECO:0000313" key="2">
    <source>
        <dbReference type="EMBL" id="KAA0693439.1"/>
    </source>
</evidence>
<dbReference type="Proteomes" id="UP000463138">
    <property type="component" value="Unassembled WGS sequence"/>
</dbReference>